<dbReference type="EMBL" id="OLKH01000082">
    <property type="protein sequence ID" value="SPE77369.1"/>
    <property type="molecule type" value="Genomic_DNA"/>
</dbReference>
<evidence type="ECO:0000313" key="1">
    <source>
        <dbReference type="EMBL" id="SPE77369.1"/>
    </source>
</evidence>
<dbReference type="Proteomes" id="UP000238180">
    <property type="component" value="Unassembled WGS sequence"/>
</dbReference>
<dbReference type="AlphaFoldDB" id="A0A2N9PAK6"/>
<reference evidence="1 2" key="1">
    <citation type="submission" date="2018-02" db="EMBL/GenBank/DDBJ databases">
        <authorList>
            <person name="Cohen D.B."/>
            <person name="Kent A.D."/>
        </authorList>
    </citation>
    <scope>NUCLEOTIDE SEQUENCE [LARGE SCALE GENOMIC DNA]</scope>
    <source>
        <strain evidence="1">CIP109753</strain>
    </source>
</reference>
<dbReference type="SUPFAM" id="SSF81301">
    <property type="entry name" value="Nucleotidyltransferase"/>
    <property type="match status" value="1"/>
</dbReference>
<proteinExistence type="predicted"/>
<evidence type="ECO:0000313" key="2">
    <source>
        <dbReference type="Proteomes" id="UP000238180"/>
    </source>
</evidence>
<dbReference type="Gene3D" id="3.30.460.10">
    <property type="entry name" value="Beta Polymerase, domain 2"/>
    <property type="match status" value="1"/>
</dbReference>
<evidence type="ECO:0008006" key="3">
    <source>
        <dbReference type="Google" id="ProtNLM"/>
    </source>
</evidence>
<sequence>MKNYSVAIYGSSTRENFDKYSDKDILIVAQSYNDLKALRTEYENQGFSVSAYTYSKLNFMSENGSLFIDHLVKESKIIFDNESKFSSILNNHKSKKPELKQFQENKKYFEILKFVPNSKKGFGWFCDCFYVGIRNYLILKSAEKGNFNFSYLTLLDEIKNEGFISEKDVKILRELRVVKRNYRERINNELPSKYFISKIVKIAKKLDLLTTVNISDEFEFQNFIESSLITDEYNHYQKLRLIEMYYHSKGIENKEIERIICNPQFYASFFKEEKYVLNIIGKIAKNKKTSHNWQFGNMAVKELFKVCFALANFYL</sequence>
<dbReference type="InterPro" id="IPR043519">
    <property type="entry name" value="NT_sf"/>
</dbReference>
<accession>A0A2N9PAK6</accession>
<dbReference type="RefSeq" id="WP_105196061.1">
    <property type="nucleotide sequence ID" value="NZ_OLKH01000082.1"/>
</dbReference>
<gene>
    <name evidence="1" type="ORF">FLACOL_01362</name>
</gene>
<protein>
    <recommendedName>
        <fullName evidence="3">Polymerase nucleotidyl transferase domain-containing protein</fullName>
    </recommendedName>
</protein>
<name>A0A2N9PAK6_9FLAO</name>
<organism evidence="1 2">
    <name type="scientific">Flavobacterium columnare</name>
    <dbReference type="NCBI Taxonomy" id="996"/>
    <lineage>
        <taxon>Bacteria</taxon>
        <taxon>Pseudomonadati</taxon>
        <taxon>Bacteroidota</taxon>
        <taxon>Flavobacteriia</taxon>
        <taxon>Flavobacteriales</taxon>
        <taxon>Flavobacteriaceae</taxon>
        <taxon>Flavobacterium</taxon>
    </lineage>
</organism>